<organism evidence="1 2">
    <name type="scientific">Actinomadura chibensis</name>
    <dbReference type="NCBI Taxonomy" id="392828"/>
    <lineage>
        <taxon>Bacteria</taxon>
        <taxon>Bacillati</taxon>
        <taxon>Actinomycetota</taxon>
        <taxon>Actinomycetes</taxon>
        <taxon>Streptosporangiales</taxon>
        <taxon>Thermomonosporaceae</taxon>
        <taxon>Actinomadura</taxon>
    </lineage>
</organism>
<dbReference type="Proteomes" id="UP000323380">
    <property type="component" value="Unassembled WGS sequence"/>
</dbReference>
<evidence type="ECO:0000313" key="1">
    <source>
        <dbReference type="EMBL" id="TYB49034.1"/>
    </source>
</evidence>
<dbReference type="STRING" id="1220554.GCA_001552135_05482"/>
<evidence type="ECO:0000313" key="2">
    <source>
        <dbReference type="Proteomes" id="UP000323380"/>
    </source>
</evidence>
<protein>
    <submittedName>
        <fullName evidence="1">Uncharacterized protein</fullName>
    </submittedName>
</protein>
<name>A0A5D0NXX2_9ACTN</name>
<gene>
    <name evidence="1" type="ORF">FXF69_07780</name>
</gene>
<accession>A0A5D0NXX2</accession>
<proteinExistence type="predicted"/>
<reference evidence="1 2" key="1">
    <citation type="submission" date="2019-08" db="EMBL/GenBank/DDBJ databases">
        <title>Actinomadura sp. nov. CYP1-5 isolated from mountain soil.</title>
        <authorList>
            <person name="Songsumanus A."/>
            <person name="Kuncharoen N."/>
            <person name="Kudo T."/>
            <person name="Yuki M."/>
            <person name="Igarashi Y."/>
            <person name="Tanasupawat S."/>
        </authorList>
    </citation>
    <scope>NUCLEOTIDE SEQUENCE [LARGE SCALE GENOMIC DNA]</scope>
    <source>
        <strain evidence="1 2">JCM 14158</strain>
    </source>
</reference>
<dbReference type="RefSeq" id="WP_083981188.1">
    <property type="nucleotide sequence ID" value="NZ_VSFG01000001.1"/>
</dbReference>
<sequence>MTILQAPAAARDGGRSTGGAWPDAVLLFRPLLAVDIQDYSARTPAMQLRAQTCLRAAMSAAAEESGLVPQEWSQQLRGDGELDVLPGDALVAVTGEYAPALERALARANREGGADDRLRVRLALHHGALVTGPPASFGPAGEAPVLVSRLLDSRPLRRYLTLHPERDVAFIVSVQIYRDVISSGLCALPPHHFRYVRTVIKGSPYQGYIHEPDRP</sequence>
<dbReference type="EMBL" id="VSFG01000001">
    <property type="protein sequence ID" value="TYB49034.1"/>
    <property type="molecule type" value="Genomic_DNA"/>
</dbReference>
<keyword evidence="2" id="KW-1185">Reference proteome</keyword>
<dbReference type="AlphaFoldDB" id="A0A5D0NXX2"/>
<comment type="caution">
    <text evidence="1">The sequence shown here is derived from an EMBL/GenBank/DDBJ whole genome shotgun (WGS) entry which is preliminary data.</text>
</comment>